<proteinExistence type="predicted"/>
<dbReference type="Gramene" id="PRQ35999">
    <property type="protein sequence ID" value="PRQ35999"/>
    <property type="gene ID" value="RchiOBHm_Chr4g0386641"/>
</dbReference>
<name>A0A2P6QP82_ROSCH</name>
<evidence type="ECO:0000313" key="2">
    <source>
        <dbReference type="Proteomes" id="UP000238479"/>
    </source>
</evidence>
<dbReference type="Proteomes" id="UP000238479">
    <property type="component" value="Chromosome 4"/>
</dbReference>
<reference evidence="1 2" key="1">
    <citation type="journal article" date="2018" name="Nat. Genet.">
        <title>The Rosa genome provides new insights in the design of modern roses.</title>
        <authorList>
            <person name="Bendahmane M."/>
        </authorList>
    </citation>
    <scope>NUCLEOTIDE SEQUENCE [LARGE SCALE GENOMIC DNA]</scope>
    <source>
        <strain evidence="2">cv. Old Blush</strain>
    </source>
</reference>
<protein>
    <submittedName>
        <fullName evidence="1">Uncharacterized protein</fullName>
    </submittedName>
</protein>
<accession>A0A2P6QP82</accession>
<dbReference type="AlphaFoldDB" id="A0A2P6QP82"/>
<evidence type="ECO:0000313" key="1">
    <source>
        <dbReference type="EMBL" id="PRQ35999.1"/>
    </source>
</evidence>
<comment type="caution">
    <text evidence="1">The sequence shown here is derived from an EMBL/GenBank/DDBJ whole genome shotgun (WGS) entry which is preliminary data.</text>
</comment>
<keyword evidence="2" id="KW-1185">Reference proteome</keyword>
<sequence length="45" mass="4993">MAMEEIGFCILPLKYGSMIMEAYLDCVINTMIMCRSKAINNGSAD</sequence>
<gene>
    <name evidence="1" type="ORF">RchiOBHm_Chr4g0386641</name>
</gene>
<dbReference type="EMBL" id="PDCK01000042">
    <property type="protein sequence ID" value="PRQ35999.1"/>
    <property type="molecule type" value="Genomic_DNA"/>
</dbReference>
<organism evidence="1 2">
    <name type="scientific">Rosa chinensis</name>
    <name type="common">China rose</name>
    <dbReference type="NCBI Taxonomy" id="74649"/>
    <lineage>
        <taxon>Eukaryota</taxon>
        <taxon>Viridiplantae</taxon>
        <taxon>Streptophyta</taxon>
        <taxon>Embryophyta</taxon>
        <taxon>Tracheophyta</taxon>
        <taxon>Spermatophyta</taxon>
        <taxon>Magnoliopsida</taxon>
        <taxon>eudicotyledons</taxon>
        <taxon>Gunneridae</taxon>
        <taxon>Pentapetalae</taxon>
        <taxon>rosids</taxon>
        <taxon>fabids</taxon>
        <taxon>Rosales</taxon>
        <taxon>Rosaceae</taxon>
        <taxon>Rosoideae</taxon>
        <taxon>Rosoideae incertae sedis</taxon>
        <taxon>Rosa</taxon>
    </lineage>
</organism>